<name>A0ACC2ZXM4_9EURO</name>
<gene>
    <name evidence="1" type="ORF">H2198_008359</name>
</gene>
<evidence type="ECO:0000313" key="1">
    <source>
        <dbReference type="EMBL" id="KAJ9652390.1"/>
    </source>
</evidence>
<evidence type="ECO:0000313" key="2">
    <source>
        <dbReference type="Proteomes" id="UP001172386"/>
    </source>
</evidence>
<comment type="caution">
    <text evidence="1">The sequence shown here is derived from an EMBL/GenBank/DDBJ whole genome shotgun (WGS) entry which is preliminary data.</text>
</comment>
<sequence length="619" mass="70050">MAESMSVNGPSKAGFVKLQLRTAYGIVYRDVSMNPPREAQPAEIPLIDFSKINGNLEQRQELALQIKQAAETLGFFYAANHGISEQVIQAARQAAQSFFEQSGENKMKVSKLKSDFFNGYHSKGTSKASPNEGIDYREAFMWQYDPVYDPDEKDLNAIPADVKPWLRGEDFYWHGTRHVPNFKNACIKYWQECLKLCRKLVRIFALALDLPEDYFDPLTTFPGADGVLNYYPAMTPEQAAASDDIGIGSHTDLQICTLLWQDMIGGLQVLTPEGQWIKASPIEGTFVVNIGDYLMRLTNDGWKSTVHRVFNRSTVDRYSMPLSAPSLTSNYHIRYHEASIMFLSSYTCGFDSSTLATSAENKLVKTPHIDTNVVSTLQLTDADLDFLESCGKEKHSTYELPSSNSSKLVSVFPPNGQKSLKKQKTFFRNAQPERGAIYENTRGRLPLQKPPRQPNQSPRTAEELEEQLKQINLETKQFWDRLMDSNPAKVLSPTREEVERPDYDASRMAWNGFALQNGGKEALCAKPYTYPQPSKEKETLFTAPAPTTNKRPDHRLLGEYGWTLETTNNNHCTTGSKRGYTNGSNQARHAKASFMPPSNLSRMHYEVERNKEGSRFDEW</sequence>
<dbReference type="Proteomes" id="UP001172386">
    <property type="component" value="Unassembled WGS sequence"/>
</dbReference>
<reference evidence="1" key="1">
    <citation type="submission" date="2022-10" db="EMBL/GenBank/DDBJ databases">
        <title>Culturing micro-colonial fungi from biological soil crusts in the Mojave desert and describing Neophaeococcomyces mojavensis, and introducing the new genera and species Taxawa tesnikishii.</title>
        <authorList>
            <person name="Kurbessoian T."/>
            <person name="Stajich J.E."/>
        </authorList>
    </citation>
    <scope>NUCLEOTIDE SEQUENCE</scope>
    <source>
        <strain evidence="1">JES_112</strain>
    </source>
</reference>
<dbReference type="EMBL" id="JAPDRQ010000201">
    <property type="protein sequence ID" value="KAJ9652390.1"/>
    <property type="molecule type" value="Genomic_DNA"/>
</dbReference>
<organism evidence="1 2">
    <name type="scientific">Neophaeococcomyces mojaviensis</name>
    <dbReference type="NCBI Taxonomy" id="3383035"/>
    <lineage>
        <taxon>Eukaryota</taxon>
        <taxon>Fungi</taxon>
        <taxon>Dikarya</taxon>
        <taxon>Ascomycota</taxon>
        <taxon>Pezizomycotina</taxon>
        <taxon>Eurotiomycetes</taxon>
        <taxon>Chaetothyriomycetidae</taxon>
        <taxon>Chaetothyriales</taxon>
        <taxon>Chaetothyriales incertae sedis</taxon>
        <taxon>Neophaeococcomyces</taxon>
    </lineage>
</organism>
<protein>
    <submittedName>
        <fullName evidence="1">Uncharacterized protein</fullName>
    </submittedName>
</protein>
<accession>A0ACC2ZXM4</accession>
<keyword evidence="2" id="KW-1185">Reference proteome</keyword>
<proteinExistence type="predicted"/>